<evidence type="ECO:0000313" key="1">
    <source>
        <dbReference type="EMBL" id="KAG6370430.1"/>
    </source>
</evidence>
<dbReference type="OrthoDB" id="2686439at2759"/>
<dbReference type="AlphaFoldDB" id="A0A8I3A5A4"/>
<reference evidence="1" key="1">
    <citation type="submission" date="2021-03" db="EMBL/GenBank/DDBJ databases">
        <title>Evolutionary innovations through gain and loss of genes in the ectomycorrhizal Boletales.</title>
        <authorList>
            <person name="Wu G."/>
            <person name="Miyauchi S."/>
            <person name="Morin E."/>
            <person name="Yang Z.-L."/>
            <person name="Xu J."/>
            <person name="Martin F.M."/>
        </authorList>
    </citation>
    <scope>NUCLEOTIDE SEQUENCE</scope>
    <source>
        <strain evidence="1">BR01</strain>
    </source>
</reference>
<organism evidence="1 2">
    <name type="scientific">Boletus reticuloceps</name>
    <dbReference type="NCBI Taxonomy" id="495285"/>
    <lineage>
        <taxon>Eukaryota</taxon>
        <taxon>Fungi</taxon>
        <taxon>Dikarya</taxon>
        <taxon>Basidiomycota</taxon>
        <taxon>Agaricomycotina</taxon>
        <taxon>Agaricomycetes</taxon>
        <taxon>Agaricomycetidae</taxon>
        <taxon>Boletales</taxon>
        <taxon>Boletineae</taxon>
        <taxon>Boletaceae</taxon>
        <taxon>Boletoideae</taxon>
        <taxon>Boletus</taxon>
    </lineage>
</organism>
<dbReference type="Proteomes" id="UP000683000">
    <property type="component" value="Unassembled WGS sequence"/>
</dbReference>
<proteinExistence type="predicted"/>
<keyword evidence="2" id="KW-1185">Reference proteome</keyword>
<comment type="caution">
    <text evidence="1">The sequence shown here is derived from an EMBL/GenBank/DDBJ whole genome shotgun (WGS) entry which is preliminary data.</text>
</comment>
<accession>A0A8I3A5A4</accession>
<name>A0A8I3A5A4_9AGAM</name>
<gene>
    <name evidence="1" type="ORF">JVT61DRAFT_12045</name>
</gene>
<dbReference type="EMBL" id="JAGFBS010000051">
    <property type="protein sequence ID" value="KAG6370430.1"/>
    <property type="molecule type" value="Genomic_DNA"/>
</dbReference>
<evidence type="ECO:0000313" key="2">
    <source>
        <dbReference type="Proteomes" id="UP000683000"/>
    </source>
</evidence>
<protein>
    <submittedName>
        <fullName evidence="1">Uncharacterized protein</fullName>
    </submittedName>
</protein>
<sequence length="100" mass="11331">MTLQDLQCILAQGNHHSCPGPNGWEKWQLKELLDTVLQLALHLVNFSTVSSHFSSSIKSSTLFTIEWVNYQGICCSNLHTNLDIFTLSFYTLVLLLFAFP</sequence>